<sequence length="302" mass="35914">MKQILITKQNIKAISPISIIFIFIFILFSSCKSKELNYITYYNKVNEIDSIYRFQKDTLTVIKKYKKLFRKYPPKNQERIQEFDTFIRLSDKYHKNFGGKKSLYKLISLVAPYDNEYKELLWLYKKHGIDSLEVKNEIARWKRSLNKRLVDSFTVAFIRDQEEGRSNILIMQKNDQKNAELMKWTFENYGYPSLQRIGIIGNNDVFMPMLTFFSHMSGSKYYPYFKTKLLEYVKSGDCLPRDYATMVDRYNLQVSKEDILYGYYTGNKTISDTVKINHNRKTIGLPSMKHSAKIAKDFFKKK</sequence>
<name>A0ABU6HXM1_9FLAO</name>
<dbReference type="PROSITE" id="PS51257">
    <property type="entry name" value="PROKAR_LIPOPROTEIN"/>
    <property type="match status" value="1"/>
</dbReference>
<keyword evidence="3" id="KW-1185">Reference proteome</keyword>
<feature type="transmembrane region" description="Helical" evidence="1">
    <location>
        <begin position="12"/>
        <end position="30"/>
    </location>
</feature>
<keyword evidence="1" id="KW-1133">Transmembrane helix</keyword>
<gene>
    <name evidence="2" type="ORF">SOP96_19015</name>
</gene>
<dbReference type="EMBL" id="JAYLAA010000068">
    <property type="protein sequence ID" value="MEC3877805.1"/>
    <property type="molecule type" value="Genomic_DNA"/>
</dbReference>
<dbReference type="RefSeq" id="WP_326322453.1">
    <property type="nucleotide sequence ID" value="NZ_JAYLAA010000068.1"/>
</dbReference>
<evidence type="ECO:0008006" key="4">
    <source>
        <dbReference type="Google" id="ProtNLM"/>
    </source>
</evidence>
<evidence type="ECO:0000313" key="3">
    <source>
        <dbReference type="Proteomes" id="UP001348397"/>
    </source>
</evidence>
<dbReference type="Proteomes" id="UP001348397">
    <property type="component" value="Unassembled WGS sequence"/>
</dbReference>
<comment type="caution">
    <text evidence="2">The sequence shown here is derived from an EMBL/GenBank/DDBJ whole genome shotgun (WGS) entry which is preliminary data.</text>
</comment>
<keyword evidence="1" id="KW-0472">Membrane</keyword>
<protein>
    <recommendedName>
        <fullName evidence="4">Lipoprotein</fullName>
    </recommendedName>
</protein>
<proteinExistence type="predicted"/>
<keyword evidence="1" id="KW-0812">Transmembrane</keyword>
<evidence type="ECO:0000313" key="2">
    <source>
        <dbReference type="EMBL" id="MEC3877805.1"/>
    </source>
</evidence>
<accession>A0ABU6HXM1</accession>
<reference evidence="2 3" key="1">
    <citation type="submission" date="2024-01" db="EMBL/GenBank/DDBJ databases">
        <title>Chryseobacterium sp. T9W2-O.</title>
        <authorList>
            <person name="Maltman C."/>
        </authorList>
    </citation>
    <scope>NUCLEOTIDE SEQUENCE [LARGE SCALE GENOMIC DNA]</scope>
    <source>
        <strain evidence="2 3">T9W2-O</strain>
    </source>
</reference>
<organism evidence="2 3">
    <name type="scientific">Chryseobacterium salviniae</name>
    <dbReference type="NCBI Taxonomy" id="3101750"/>
    <lineage>
        <taxon>Bacteria</taxon>
        <taxon>Pseudomonadati</taxon>
        <taxon>Bacteroidota</taxon>
        <taxon>Flavobacteriia</taxon>
        <taxon>Flavobacteriales</taxon>
        <taxon>Weeksellaceae</taxon>
        <taxon>Chryseobacterium group</taxon>
        <taxon>Chryseobacterium</taxon>
    </lineage>
</organism>
<evidence type="ECO:0000256" key="1">
    <source>
        <dbReference type="SAM" id="Phobius"/>
    </source>
</evidence>